<dbReference type="Proteomes" id="UP000033562">
    <property type="component" value="Unassembled WGS sequence"/>
</dbReference>
<evidence type="ECO:0000313" key="2">
    <source>
        <dbReference type="Proteomes" id="UP000033562"/>
    </source>
</evidence>
<dbReference type="EMBL" id="LANX01000001">
    <property type="protein sequence ID" value="KJV68773.1"/>
    <property type="molecule type" value="Genomic_DNA"/>
</dbReference>
<name>A0A0F3NL43_9RICK</name>
<dbReference type="AlphaFoldDB" id="A0A0F3NL43"/>
<reference evidence="1 2" key="1">
    <citation type="submission" date="2015-02" db="EMBL/GenBank/DDBJ databases">
        <title>Genome Sequencing of Rickettsiales.</title>
        <authorList>
            <person name="Daugherty S.C."/>
            <person name="Su Q."/>
            <person name="Abolude K."/>
            <person name="Beier-Sexton M."/>
            <person name="Carlyon J.A."/>
            <person name="Carter R."/>
            <person name="Day N.P."/>
            <person name="Dumler S.J."/>
            <person name="Dyachenko V."/>
            <person name="Godinez A."/>
            <person name="Kurtti T.J."/>
            <person name="Lichay M."/>
            <person name="Mullins K.E."/>
            <person name="Ott S."/>
            <person name="Pappas-Brown V."/>
            <person name="Paris D.H."/>
            <person name="Patel P."/>
            <person name="Richards A.L."/>
            <person name="Sadzewicz L."/>
            <person name="Sears K."/>
            <person name="Seidman D."/>
            <person name="Sengamalay N."/>
            <person name="Stenos J."/>
            <person name="Tallon L.J."/>
            <person name="Vincent G."/>
            <person name="Fraser C.M."/>
            <person name="Munderloh U."/>
            <person name="Dunning-Hotopp J.C."/>
        </authorList>
    </citation>
    <scope>NUCLEOTIDE SEQUENCE [LARGE SCALE GENOMIC DNA]</scope>
    <source>
        <strain evidence="1 2">RAC413</strain>
    </source>
</reference>
<evidence type="ECO:0000313" key="1">
    <source>
        <dbReference type="EMBL" id="KJV68773.1"/>
    </source>
</evidence>
<comment type="caution">
    <text evidence="1">The sequence shown here is derived from an EMBL/GenBank/DDBJ whole genome shotgun (WGS) entry which is preliminary data.</text>
</comment>
<organism evidence="1 2">
    <name type="scientific">Candidatus Neoehrlichia procyonis str. RAC413</name>
    <dbReference type="NCBI Taxonomy" id="1359163"/>
    <lineage>
        <taxon>Bacteria</taxon>
        <taxon>Pseudomonadati</taxon>
        <taxon>Pseudomonadota</taxon>
        <taxon>Alphaproteobacteria</taxon>
        <taxon>Rickettsiales</taxon>
        <taxon>Anaplasmataceae</taxon>
        <taxon>Candidatus Neoehrlichia</taxon>
    </lineage>
</organism>
<gene>
    <name evidence="1" type="ORF">NLO413_0137</name>
</gene>
<proteinExistence type="predicted"/>
<protein>
    <submittedName>
        <fullName evidence="1">Uncharacterized protein</fullName>
    </submittedName>
</protein>
<accession>A0A0F3NL43</accession>
<sequence>MDKFLNKSPVFFDKQIYRQYFSKMVLTDAIKAINIYNNN</sequence>
<keyword evidence="2" id="KW-1185">Reference proteome</keyword>